<evidence type="ECO:0000256" key="3">
    <source>
        <dbReference type="SAM" id="SignalP"/>
    </source>
</evidence>
<feature type="signal peptide" evidence="3">
    <location>
        <begin position="1"/>
        <end position="19"/>
    </location>
</feature>
<dbReference type="InterPro" id="IPR022472">
    <property type="entry name" value="VPLPA-CTERM"/>
</dbReference>
<gene>
    <name evidence="4" type="ORF">SAMN05443432_101667</name>
</gene>
<evidence type="ECO:0000313" key="4">
    <source>
        <dbReference type="EMBL" id="SHL49249.1"/>
    </source>
</evidence>
<proteinExistence type="predicted"/>
<evidence type="ECO:0000313" key="5">
    <source>
        <dbReference type="Proteomes" id="UP000322545"/>
    </source>
</evidence>
<organism evidence="4 5">
    <name type="scientific">Roseovarius litoreus</name>
    <dbReference type="NCBI Taxonomy" id="1155722"/>
    <lineage>
        <taxon>Bacteria</taxon>
        <taxon>Pseudomonadati</taxon>
        <taxon>Pseudomonadota</taxon>
        <taxon>Alphaproteobacteria</taxon>
        <taxon>Rhodobacterales</taxon>
        <taxon>Roseobacteraceae</taxon>
        <taxon>Roseovarius</taxon>
    </lineage>
</organism>
<dbReference type="AlphaFoldDB" id="A0A1M7B3K6"/>
<keyword evidence="2" id="KW-0472">Membrane</keyword>
<evidence type="ECO:0000256" key="2">
    <source>
        <dbReference type="SAM" id="Phobius"/>
    </source>
</evidence>
<sequence length="546" mass="57048">MKQGFIVIGACLLPLAAQAATYQQSGIVLETETRQSAWGSGSATRLADTVFIGPDPWSESEEFGGFVGGATSFSYPNPKRIAWNICNALPFTSCGTAPAATLTTRIDTTTGAEASISTSGRAGLELNYALDAGSVGSRLEYVAHADIPGTPVEKGQIVSLTTSAELVSGSLDSQSPTAEASLDVVADITLDVSTTGCVVGGCSSGSTNLIDVDGFRKELISIDPNEINYLDGFLPEAVKLSTPIGDVPTSLEADLVTRKLEFNTNVNNDTGAPGDPNDPKTKKDTVVDSTEPGSGLFVELARVDAKVPLLALDGQTNAGDEDITLDGTADFLALKADIDGLLTYAGVLPPLGIRADFGQFVSGSVDLLDIEVGPTISLFQTFRLTQELMVDLSFDKQVDIAGIGLASSWSGLWEELPDFTLFGTTVATPTFFTQAMLRSTTGFDFGAEFDLDLLKGNLTVGSGSFNAFEGSFGPVFNVGGQKSFGRVALFDDTFALGGFNTFEGQAMTFLVGNGTSPSQIPLPAGAWLLIGGLAGLGMLRRPKRRG</sequence>
<dbReference type="Proteomes" id="UP000322545">
    <property type="component" value="Unassembled WGS sequence"/>
</dbReference>
<keyword evidence="5" id="KW-1185">Reference proteome</keyword>
<evidence type="ECO:0000256" key="1">
    <source>
        <dbReference type="SAM" id="MobiDB-lite"/>
    </source>
</evidence>
<keyword evidence="2" id="KW-1133">Transmembrane helix</keyword>
<name>A0A1M7B3K6_9RHOB</name>
<dbReference type="EMBL" id="FRCB01000001">
    <property type="protein sequence ID" value="SHL49249.1"/>
    <property type="molecule type" value="Genomic_DNA"/>
</dbReference>
<reference evidence="4 5" key="1">
    <citation type="submission" date="2016-11" db="EMBL/GenBank/DDBJ databases">
        <authorList>
            <person name="Varghese N."/>
            <person name="Submissions S."/>
        </authorList>
    </citation>
    <scope>NUCLEOTIDE SEQUENCE [LARGE SCALE GENOMIC DNA]</scope>
    <source>
        <strain evidence="4 5">DSM 28249</strain>
    </source>
</reference>
<feature type="compositionally biased region" description="Basic and acidic residues" evidence="1">
    <location>
        <begin position="277"/>
        <end position="286"/>
    </location>
</feature>
<protein>
    <submittedName>
        <fullName evidence="4">VPLPA-CTERM protein sorting domain-containing protein</fullName>
    </submittedName>
</protein>
<accession>A0A1M7B3K6</accession>
<dbReference type="NCBIfam" id="TIGR03370">
    <property type="entry name" value="VPLPA-CTERM"/>
    <property type="match status" value="1"/>
</dbReference>
<feature type="chain" id="PRO_5012997519" evidence="3">
    <location>
        <begin position="20"/>
        <end position="546"/>
    </location>
</feature>
<feature type="transmembrane region" description="Helical" evidence="2">
    <location>
        <begin position="520"/>
        <end position="539"/>
    </location>
</feature>
<keyword evidence="3" id="KW-0732">Signal</keyword>
<keyword evidence="2" id="KW-0812">Transmembrane</keyword>
<feature type="region of interest" description="Disordered" evidence="1">
    <location>
        <begin position="264"/>
        <end position="289"/>
    </location>
</feature>